<keyword evidence="1" id="KW-0489">Methyltransferase</keyword>
<dbReference type="CDD" id="cd02440">
    <property type="entry name" value="AdoMet_MTases"/>
    <property type="match status" value="1"/>
</dbReference>
<keyword evidence="2" id="KW-1185">Reference proteome</keyword>
<name>A0ABW7R515_9ACTN</name>
<reference evidence="1 2" key="1">
    <citation type="submission" date="2024-10" db="EMBL/GenBank/DDBJ databases">
        <title>The Natural Products Discovery Center: Release of the First 8490 Sequenced Strains for Exploring Actinobacteria Biosynthetic Diversity.</title>
        <authorList>
            <person name="Kalkreuter E."/>
            <person name="Kautsar S.A."/>
            <person name="Yang D."/>
            <person name="Bader C.D."/>
            <person name="Teijaro C.N."/>
            <person name="Fluegel L."/>
            <person name="Davis C.M."/>
            <person name="Simpson J.R."/>
            <person name="Lauterbach L."/>
            <person name="Steele A.D."/>
            <person name="Gui C."/>
            <person name="Meng S."/>
            <person name="Li G."/>
            <person name="Viehrig K."/>
            <person name="Ye F."/>
            <person name="Su P."/>
            <person name="Kiefer A.F."/>
            <person name="Nichols A."/>
            <person name="Cepeda A.J."/>
            <person name="Yan W."/>
            <person name="Fan B."/>
            <person name="Jiang Y."/>
            <person name="Adhikari A."/>
            <person name="Zheng C.-J."/>
            <person name="Schuster L."/>
            <person name="Cowan T.M."/>
            <person name="Smanski M.J."/>
            <person name="Chevrette M.G."/>
            <person name="De Carvalho L.P.S."/>
            <person name="Shen B."/>
        </authorList>
    </citation>
    <scope>NUCLEOTIDE SEQUENCE [LARGE SCALE GENOMIC DNA]</scope>
    <source>
        <strain evidence="1 2">NPDC017990</strain>
    </source>
</reference>
<dbReference type="Proteomes" id="UP001610818">
    <property type="component" value="Unassembled WGS sequence"/>
</dbReference>
<sequence>MSTTVHQHRPGRSELGRALMSAGALTSEWAPTFAAVDRAAFLPDVIWPYDLDTGAMLTLDRRENPRAWYAHVDTDIPIVTQWDDGHRQGPGPGTLATSSSSMPSVVYRMLADLDVQPGMTVFDGGTGSGESAAALTHRLGPGAVTTAEVDAAVAWAARERLCATGLYAHCVQGDATSYVADAVFDRVLITFGLRHFGRLVRLTKTGGVIVAPFGTHYTTADAVIRLTVHGTRAEGHFVRSAEFMKARAQRAPEIVHEDYVAAVSDGDKRTAAVREDAFTADRFGPADWAVGLRVRDVIKVVADKRDGARPVWLYGTGDKSWACAFFRDDAPTLVWQHGPRRLWDEVEAALAWWTGHGRPAHERFGLTVTPDGTRAWLDTPTHSWPL</sequence>
<dbReference type="RefSeq" id="WP_397718734.1">
    <property type="nucleotide sequence ID" value="NZ_JBIRGN010000014.1"/>
</dbReference>
<keyword evidence="1" id="KW-0808">Transferase</keyword>
<dbReference type="EMBL" id="JBIRGQ010000014">
    <property type="protein sequence ID" value="MFH8551690.1"/>
    <property type="molecule type" value="Genomic_DNA"/>
</dbReference>
<dbReference type="SUPFAM" id="SSF53335">
    <property type="entry name" value="S-adenosyl-L-methionine-dependent methyltransferases"/>
    <property type="match status" value="1"/>
</dbReference>
<dbReference type="GO" id="GO:0032259">
    <property type="term" value="P:methylation"/>
    <property type="evidence" value="ECO:0007669"/>
    <property type="project" value="UniProtKB-KW"/>
</dbReference>
<accession>A0ABW7R515</accession>
<organism evidence="1 2">
    <name type="scientific">Streptomyces longisporoflavus</name>
    <dbReference type="NCBI Taxonomy" id="28044"/>
    <lineage>
        <taxon>Bacteria</taxon>
        <taxon>Bacillati</taxon>
        <taxon>Actinomycetota</taxon>
        <taxon>Actinomycetes</taxon>
        <taxon>Kitasatosporales</taxon>
        <taxon>Streptomycetaceae</taxon>
        <taxon>Streptomyces</taxon>
    </lineage>
</organism>
<dbReference type="Gene3D" id="3.40.50.150">
    <property type="entry name" value="Vaccinia Virus protein VP39"/>
    <property type="match status" value="1"/>
</dbReference>
<evidence type="ECO:0000313" key="1">
    <source>
        <dbReference type="EMBL" id="MFH8551690.1"/>
    </source>
</evidence>
<proteinExistence type="predicted"/>
<gene>
    <name evidence="1" type="ORF">ACH4F9_42610</name>
</gene>
<dbReference type="GO" id="GO:0008168">
    <property type="term" value="F:methyltransferase activity"/>
    <property type="evidence" value="ECO:0007669"/>
    <property type="project" value="UniProtKB-KW"/>
</dbReference>
<comment type="caution">
    <text evidence="1">The sequence shown here is derived from an EMBL/GenBank/DDBJ whole genome shotgun (WGS) entry which is preliminary data.</text>
</comment>
<protein>
    <submittedName>
        <fullName evidence="1">Methyltransferase domain-containing protein</fullName>
    </submittedName>
</protein>
<dbReference type="InterPro" id="IPR029063">
    <property type="entry name" value="SAM-dependent_MTases_sf"/>
</dbReference>
<evidence type="ECO:0000313" key="2">
    <source>
        <dbReference type="Proteomes" id="UP001610818"/>
    </source>
</evidence>
<dbReference type="Pfam" id="PF01135">
    <property type="entry name" value="PCMT"/>
    <property type="match status" value="1"/>
</dbReference>